<dbReference type="Gene3D" id="3.40.640.10">
    <property type="entry name" value="Type I PLP-dependent aspartate aminotransferase-like (Major domain)"/>
    <property type="match status" value="1"/>
</dbReference>
<keyword evidence="6" id="KW-0032">Aminotransferase</keyword>
<dbReference type="GO" id="GO:0034386">
    <property type="term" value="F:4-aminobutyrate:2-oxoglutarate transaminase activity"/>
    <property type="evidence" value="ECO:0007669"/>
    <property type="project" value="UniProtKB-EC"/>
</dbReference>
<evidence type="ECO:0000256" key="1">
    <source>
        <dbReference type="ARBA" id="ARBA00001933"/>
    </source>
</evidence>
<organism evidence="6 7">
    <name type="scientific">Methanosarcina mazei WWM610</name>
    <dbReference type="NCBI Taxonomy" id="1434117"/>
    <lineage>
        <taxon>Archaea</taxon>
        <taxon>Methanobacteriati</taxon>
        <taxon>Methanobacteriota</taxon>
        <taxon>Stenosarchaea group</taxon>
        <taxon>Methanomicrobia</taxon>
        <taxon>Methanosarcinales</taxon>
        <taxon>Methanosarcinaceae</taxon>
        <taxon>Methanosarcina</taxon>
    </lineage>
</organism>
<name>A0A0E3PWW5_METMZ</name>
<reference evidence="6 7" key="1">
    <citation type="submission" date="2014-07" db="EMBL/GenBank/DDBJ databases">
        <title>Methanogenic archaea and the global carbon cycle.</title>
        <authorList>
            <person name="Henriksen J.R."/>
            <person name="Luke J."/>
            <person name="Reinhart S."/>
            <person name="Benedict M.N."/>
            <person name="Youngblut N.D."/>
            <person name="Metcalf M.E."/>
            <person name="Whitaker R.J."/>
            <person name="Metcalf W.W."/>
        </authorList>
    </citation>
    <scope>NUCLEOTIDE SEQUENCE [LARGE SCALE GENOMIC DNA]</scope>
    <source>
        <strain evidence="6 7">WWM610</strain>
    </source>
</reference>
<feature type="compositionally biased region" description="Basic and acidic residues" evidence="5">
    <location>
        <begin position="1"/>
        <end position="19"/>
    </location>
</feature>
<evidence type="ECO:0000256" key="2">
    <source>
        <dbReference type="ARBA" id="ARBA00008954"/>
    </source>
</evidence>
<comment type="cofactor">
    <cofactor evidence="1">
        <name>pyridoxal 5'-phosphate</name>
        <dbReference type="ChEBI" id="CHEBI:597326"/>
    </cofactor>
</comment>
<dbReference type="InterPro" id="IPR015422">
    <property type="entry name" value="PyrdxlP-dep_Trfase_small"/>
</dbReference>
<dbReference type="GO" id="GO:0030170">
    <property type="term" value="F:pyridoxal phosphate binding"/>
    <property type="evidence" value="ECO:0007669"/>
    <property type="project" value="InterPro"/>
</dbReference>
<dbReference type="InterPro" id="IPR050103">
    <property type="entry name" value="Class-III_PLP-dep_AT"/>
</dbReference>
<dbReference type="PANTHER" id="PTHR11986">
    <property type="entry name" value="AMINOTRANSFERASE CLASS III"/>
    <property type="match status" value="1"/>
</dbReference>
<evidence type="ECO:0000313" key="6">
    <source>
        <dbReference type="EMBL" id="AKB40243.1"/>
    </source>
</evidence>
<dbReference type="InterPro" id="IPR005814">
    <property type="entry name" value="Aminotrans_3"/>
</dbReference>
<dbReference type="GO" id="GO:0042802">
    <property type="term" value="F:identical protein binding"/>
    <property type="evidence" value="ECO:0007669"/>
    <property type="project" value="TreeGrafter"/>
</dbReference>
<dbReference type="InterPro" id="IPR015424">
    <property type="entry name" value="PyrdxlP-dep_Trfase"/>
</dbReference>
<dbReference type="FunFam" id="3.40.640.10:FF:000182">
    <property type="entry name" value="4-aminobutyrate aminotransferase"/>
    <property type="match status" value="1"/>
</dbReference>
<dbReference type="EC" id="2.6.1.19" evidence="6"/>
<protein>
    <submittedName>
        <fullName evidence="6">4-aminobutyrate aminotransferase</fullName>
        <ecNumber evidence="6">2.6.1.19</ecNumber>
    </submittedName>
</protein>
<gene>
    <name evidence="6" type="ORF">MSMAW_1252</name>
</gene>
<dbReference type="CDD" id="cd00610">
    <property type="entry name" value="OAT_like"/>
    <property type="match status" value="1"/>
</dbReference>
<evidence type="ECO:0000256" key="4">
    <source>
        <dbReference type="RuleBase" id="RU003560"/>
    </source>
</evidence>
<dbReference type="AlphaFoldDB" id="A0A0E3PWW5"/>
<dbReference type="Proteomes" id="UP000033058">
    <property type="component" value="Chromosome"/>
</dbReference>
<dbReference type="Gene3D" id="3.90.1150.10">
    <property type="entry name" value="Aspartate Aminotransferase, domain 1"/>
    <property type="match status" value="1"/>
</dbReference>
<proteinExistence type="inferred from homology"/>
<dbReference type="Pfam" id="PF00202">
    <property type="entry name" value="Aminotran_3"/>
    <property type="match status" value="1"/>
</dbReference>
<dbReference type="SUPFAM" id="SSF53383">
    <property type="entry name" value="PLP-dependent transferases"/>
    <property type="match status" value="1"/>
</dbReference>
<evidence type="ECO:0000256" key="5">
    <source>
        <dbReference type="SAM" id="MobiDB-lite"/>
    </source>
</evidence>
<dbReference type="InterPro" id="IPR049704">
    <property type="entry name" value="Aminotrans_3_PPA_site"/>
</dbReference>
<dbReference type="HOGENOM" id="CLU_016922_10_0_2"/>
<feature type="region of interest" description="Disordered" evidence="5">
    <location>
        <begin position="1"/>
        <end position="29"/>
    </location>
</feature>
<dbReference type="PANTHER" id="PTHR11986:SF58">
    <property type="entry name" value="LEUCINE_METHIONINE RACEMASE"/>
    <property type="match status" value="1"/>
</dbReference>
<sequence length="475" mass="52928">MEGERFLNHRTPEELEKWKNTGKTEGSEDSMKELETEFNSFEQEVGLLDTVGPKAREIIGQDCNMVSACVSRPYPLVVDRAKGSVVRDIDGKEYIDFVAGIAVMNAGYSNPEVQAAISAQLEKMVHCGYGDFFAEPPLKLAKKLRDLSGYSKVFYCNSGAESIEAAMKLSLWKTKRQNFISFYNAFHGRTLGALSLTCSKVRHKEHFPTIRTVHTDYAYCYRCPLNLDYPSCGIECAKQIENLVFRRELSPEDTAAVFVEPIQGEGGYIVPPVEFHKEVRRICTDNDVLLVADEVQTGCFRTGPFLAMENFEVRADITCLAKALGSGLPIGAMLADNELMDWPPGVHSNTFGGNLLSSAAALASLEFLEKENTENHVREMGAHIRHRLRELQENFPCIGDVRGLGLMTGVEIVKPDKSIDPVRRDKIIREAFKDGVLLLPCGDSVIRFSPPLVMTDEEADLGLDKFEKALKKAVR</sequence>
<dbReference type="PATRIC" id="fig|1434117.4.peg.1582"/>
<accession>A0A0E3PWW5</accession>
<dbReference type="InterPro" id="IPR015421">
    <property type="entry name" value="PyrdxlP-dep_Trfase_major"/>
</dbReference>
<keyword evidence="3 4" id="KW-0663">Pyridoxal phosphate</keyword>
<evidence type="ECO:0000313" key="7">
    <source>
        <dbReference type="Proteomes" id="UP000033058"/>
    </source>
</evidence>
<evidence type="ECO:0000256" key="3">
    <source>
        <dbReference type="ARBA" id="ARBA00022898"/>
    </source>
</evidence>
<dbReference type="PROSITE" id="PS00600">
    <property type="entry name" value="AA_TRANSFER_CLASS_3"/>
    <property type="match status" value="1"/>
</dbReference>
<keyword evidence="6" id="KW-0808">Transferase</keyword>
<dbReference type="PIRSF" id="PIRSF000521">
    <property type="entry name" value="Transaminase_4ab_Lys_Orn"/>
    <property type="match status" value="1"/>
</dbReference>
<dbReference type="EMBL" id="CP009509">
    <property type="protein sequence ID" value="AKB40243.1"/>
    <property type="molecule type" value="Genomic_DNA"/>
</dbReference>
<comment type="similarity">
    <text evidence="2 4">Belongs to the class-III pyridoxal-phosphate-dependent aminotransferase family.</text>
</comment>